<protein>
    <submittedName>
        <fullName evidence="1">Uncharacterized protein</fullName>
    </submittedName>
</protein>
<name>A0A967EY75_9PROT</name>
<accession>A0A967EY75</accession>
<dbReference type="AlphaFoldDB" id="A0A967EY75"/>
<sequence>MMKGTHGIALKVLLLFLGLWLAAMALALPQAALEDDETGLVLAVFPLQLPEDGNLLNIAAAEGRAVRSLLGGRLWLTQSDRPGFVRQLKSAGAWAAFDPGILIGLPQGGCFFISVHPPGPPRPHPPI</sequence>
<evidence type="ECO:0000313" key="1">
    <source>
        <dbReference type="EMBL" id="NIA69618.1"/>
    </source>
</evidence>
<gene>
    <name evidence="1" type="ORF">HBA54_13535</name>
</gene>
<dbReference type="RefSeq" id="WP_167225384.1">
    <property type="nucleotide sequence ID" value="NZ_JAAQPH010000009.1"/>
</dbReference>
<keyword evidence="2" id="KW-1185">Reference proteome</keyword>
<reference evidence="1" key="1">
    <citation type="submission" date="2020-03" db="EMBL/GenBank/DDBJ databases">
        <title>Genome of Pelagibius litoralis DSM 21314T.</title>
        <authorList>
            <person name="Wang G."/>
        </authorList>
    </citation>
    <scope>NUCLEOTIDE SEQUENCE</scope>
    <source>
        <strain evidence="1">DSM 21314</strain>
    </source>
</reference>
<comment type="caution">
    <text evidence="1">The sequence shown here is derived from an EMBL/GenBank/DDBJ whole genome shotgun (WGS) entry which is preliminary data.</text>
</comment>
<evidence type="ECO:0000313" key="2">
    <source>
        <dbReference type="Proteomes" id="UP000761264"/>
    </source>
</evidence>
<dbReference type="EMBL" id="JAAQPH010000009">
    <property type="protein sequence ID" value="NIA69618.1"/>
    <property type="molecule type" value="Genomic_DNA"/>
</dbReference>
<dbReference type="Proteomes" id="UP000761264">
    <property type="component" value="Unassembled WGS sequence"/>
</dbReference>
<organism evidence="1 2">
    <name type="scientific">Pelagibius litoralis</name>
    <dbReference type="NCBI Taxonomy" id="374515"/>
    <lineage>
        <taxon>Bacteria</taxon>
        <taxon>Pseudomonadati</taxon>
        <taxon>Pseudomonadota</taxon>
        <taxon>Alphaproteobacteria</taxon>
        <taxon>Rhodospirillales</taxon>
        <taxon>Rhodovibrionaceae</taxon>
        <taxon>Pelagibius</taxon>
    </lineage>
</organism>
<proteinExistence type="predicted"/>